<gene>
    <name evidence="4" type="ORF">EVOR1521_LOCUS17145</name>
</gene>
<accession>A0AA36IQ36</accession>
<evidence type="ECO:0000256" key="1">
    <source>
        <dbReference type="SAM" id="MobiDB-lite"/>
    </source>
</evidence>
<keyword evidence="5" id="KW-1185">Reference proteome</keyword>
<evidence type="ECO:0000256" key="2">
    <source>
        <dbReference type="SAM" id="Phobius"/>
    </source>
</evidence>
<proteinExistence type="predicted"/>
<feature type="transmembrane region" description="Helical" evidence="2">
    <location>
        <begin position="419"/>
        <end position="443"/>
    </location>
</feature>
<evidence type="ECO:0000313" key="4">
    <source>
        <dbReference type="EMBL" id="CAJ1391911.1"/>
    </source>
</evidence>
<sequence>MAHLTRLASLWAALQVFVAAADAATSKSAKCHAPKVDTKCHSEVMYAMLDGFAKHPEHYIGLTTKSNYRDFQAYFWNLGMHDCPRPCMAQEEACVKFDEKYPCMQDVMWAAYHGIVENPEWYPELRTGLPLKDFALVLYTHGQPGCPRPCDEGEPEGHFVPYNPKVNPEDEDEDKESPKSKSDKRKIADDDEEDATSAAEPKQIQRLKSLLRFEHASKTVQKLQMYKDDCARPGVLWTPAMSDTFVRSLKSSNECRFHCRKYDGAGYYLYYASLGICHCAVYGATKQEVADVNNLAGRVDCGEDWEKVNKETAKLVEAVDSGCFKMNVGYGPAVGEPIPTKVKDAVECQEKLRSSGMAAAQHFVFYPLDSTCRIVAPGAPEMRVPDIISGPKTCEAQQIQIAMKADFRQMAHTATTRRLVWFIGVPSGVMMVLLIVGGAIFSVQKRIRRSTARDYFFKSRGEDMDLSMGLDLDDCIEE</sequence>
<protein>
    <submittedName>
        <fullName evidence="4">Uncharacterized protein</fullName>
    </submittedName>
</protein>
<feature type="compositionally biased region" description="Basic and acidic residues" evidence="1">
    <location>
        <begin position="176"/>
        <end position="188"/>
    </location>
</feature>
<name>A0AA36IQ36_9DINO</name>
<keyword evidence="2" id="KW-0472">Membrane</keyword>
<feature type="signal peptide" evidence="3">
    <location>
        <begin position="1"/>
        <end position="23"/>
    </location>
</feature>
<dbReference type="Proteomes" id="UP001178507">
    <property type="component" value="Unassembled WGS sequence"/>
</dbReference>
<reference evidence="4" key="1">
    <citation type="submission" date="2023-08" db="EMBL/GenBank/DDBJ databases">
        <authorList>
            <person name="Chen Y."/>
            <person name="Shah S."/>
            <person name="Dougan E. K."/>
            <person name="Thang M."/>
            <person name="Chan C."/>
        </authorList>
    </citation>
    <scope>NUCLEOTIDE SEQUENCE</scope>
</reference>
<organism evidence="4 5">
    <name type="scientific">Effrenium voratum</name>
    <dbReference type="NCBI Taxonomy" id="2562239"/>
    <lineage>
        <taxon>Eukaryota</taxon>
        <taxon>Sar</taxon>
        <taxon>Alveolata</taxon>
        <taxon>Dinophyceae</taxon>
        <taxon>Suessiales</taxon>
        <taxon>Symbiodiniaceae</taxon>
        <taxon>Effrenium</taxon>
    </lineage>
</organism>
<feature type="region of interest" description="Disordered" evidence="1">
    <location>
        <begin position="148"/>
        <end position="201"/>
    </location>
</feature>
<evidence type="ECO:0000313" key="5">
    <source>
        <dbReference type="Proteomes" id="UP001178507"/>
    </source>
</evidence>
<comment type="caution">
    <text evidence="4">The sequence shown here is derived from an EMBL/GenBank/DDBJ whole genome shotgun (WGS) entry which is preliminary data.</text>
</comment>
<dbReference type="AlphaFoldDB" id="A0AA36IQ36"/>
<keyword evidence="2" id="KW-1133">Transmembrane helix</keyword>
<evidence type="ECO:0000256" key="3">
    <source>
        <dbReference type="SAM" id="SignalP"/>
    </source>
</evidence>
<feature type="chain" id="PRO_5041297184" evidence="3">
    <location>
        <begin position="24"/>
        <end position="478"/>
    </location>
</feature>
<keyword evidence="2" id="KW-0812">Transmembrane</keyword>
<keyword evidence="3" id="KW-0732">Signal</keyword>
<dbReference type="EMBL" id="CAUJNA010002225">
    <property type="protein sequence ID" value="CAJ1391911.1"/>
    <property type="molecule type" value="Genomic_DNA"/>
</dbReference>